<reference evidence="2" key="1">
    <citation type="submission" date="2011-10" db="EMBL/GenBank/DDBJ databases">
        <title>The Genome Sequence of Oxalobacter formigenes HOxBLS.</title>
        <authorList>
            <consortium name="The Broad Institute Genome Sequencing Platform"/>
            <person name="Earl A."/>
            <person name="Ward D."/>
            <person name="Feldgarden M."/>
            <person name="Gevers D."/>
            <person name="Allison M.J."/>
            <person name="Humphrey S."/>
            <person name="Young S.K."/>
            <person name="Zeng Q."/>
            <person name="Gargeya S."/>
            <person name="Fitzgerald M."/>
            <person name="Haas B."/>
            <person name="Abouelleil A."/>
            <person name="Alvarado L."/>
            <person name="Arachchi H.M."/>
            <person name="Berlin A."/>
            <person name="Brown A."/>
            <person name="Chapman S.B."/>
            <person name="Chen Z."/>
            <person name="Dunbar C."/>
            <person name="Freedman E."/>
            <person name="Gearin G."/>
            <person name="Goldberg J."/>
            <person name="Griggs A."/>
            <person name="Gujja S."/>
            <person name="Heiman D."/>
            <person name="Howarth C."/>
            <person name="Larson L."/>
            <person name="Lui A."/>
            <person name="MacDonald P.J.P."/>
            <person name="Montmayeur A."/>
            <person name="Murphy C."/>
            <person name="Neiman D."/>
            <person name="Pearson M."/>
            <person name="Priest M."/>
            <person name="Roberts A."/>
            <person name="Saif S."/>
            <person name="Shea T."/>
            <person name="Shenoy N."/>
            <person name="Sisk P."/>
            <person name="Stolte C."/>
            <person name="Sykes S."/>
            <person name="Wortman J."/>
            <person name="Nusbaum C."/>
            <person name="Birren B."/>
        </authorList>
    </citation>
    <scope>NUCLEOTIDE SEQUENCE [LARGE SCALE GENOMIC DNA]</scope>
    <source>
        <strain evidence="2">HOxBLS</strain>
    </source>
</reference>
<proteinExistence type="predicted"/>
<keyword evidence="1" id="KW-0812">Transmembrane</keyword>
<accession>T5LQ99</accession>
<sequence length="82" mass="9453">MIGVCNLIIFLNKNHGLTRVCNCSRIVAVSISAFQKTVFLRGRYLKYFLVEVEKVINAFYIFSLLSFETLNFFSIFVTKEAC</sequence>
<dbReference type="EMBL" id="ACDP02000029">
    <property type="protein sequence ID" value="EQM95115.1"/>
    <property type="molecule type" value="Genomic_DNA"/>
</dbReference>
<feature type="transmembrane region" description="Helical" evidence="1">
    <location>
        <begin position="55"/>
        <end position="77"/>
    </location>
</feature>
<keyword evidence="1" id="KW-1133">Transmembrane helix</keyword>
<dbReference type="Proteomes" id="UP000003973">
    <property type="component" value="Unassembled WGS sequence"/>
</dbReference>
<dbReference type="HOGENOM" id="CLU_2555045_0_0_4"/>
<protein>
    <submittedName>
        <fullName evidence="2">Uncharacterized protein</fullName>
    </submittedName>
</protein>
<organism evidence="2 3">
    <name type="scientific">Oxalobacter paraformigenes</name>
    <dbReference type="NCBI Taxonomy" id="556268"/>
    <lineage>
        <taxon>Bacteria</taxon>
        <taxon>Pseudomonadati</taxon>
        <taxon>Pseudomonadota</taxon>
        <taxon>Betaproteobacteria</taxon>
        <taxon>Burkholderiales</taxon>
        <taxon>Oxalobacteraceae</taxon>
        <taxon>Oxalobacter</taxon>
    </lineage>
</organism>
<evidence type="ECO:0000313" key="2">
    <source>
        <dbReference type="EMBL" id="EQM95115.1"/>
    </source>
</evidence>
<evidence type="ECO:0000256" key="1">
    <source>
        <dbReference type="SAM" id="Phobius"/>
    </source>
</evidence>
<comment type="caution">
    <text evidence="2">The sequence shown here is derived from an EMBL/GenBank/DDBJ whole genome shotgun (WGS) entry which is preliminary data.</text>
</comment>
<dbReference type="AlphaFoldDB" id="T5LQ99"/>
<evidence type="ECO:0000313" key="3">
    <source>
        <dbReference type="Proteomes" id="UP000003973"/>
    </source>
</evidence>
<name>T5LQ99_9BURK</name>
<keyword evidence="1" id="KW-0472">Membrane</keyword>
<gene>
    <name evidence="2" type="ORF">OFAG_02339</name>
</gene>
<keyword evidence="3" id="KW-1185">Reference proteome</keyword>